<protein>
    <submittedName>
        <fullName evidence="2">Uncharacterized protein</fullName>
    </submittedName>
</protein>
<evidence type="ECO:0000313" key="2">
    <source>
        <dbReference type="EMBL" id="MDV4190323.1"/>
    </source>
</evidence>
<dbReference type="Proteomes" id="UP001187203">
    <property type="component" value="Unassembled WGS sequence"/>
</dbReference>
<evidence type="ECO:0000313" key="3">
    <source>
        <dbReference type="Proteomes" id="UP001187203"/>
    </source>
</evidence>
<proteinExistence type="predicted"/>
<accession>A0ABU3YWY1</accession>
<name>A0ABU3YWY1_9HYPH</name>
<dbReference type="EMBL" id="JAWJWI010000028">
    <property type="protein sequence ID" value="MDV4190323.1"/>
    <property type="molecule type" value="Genomic_DNA"/>
</dbReference>
<comment type="caution">
    <text evidence="2">The sequence shown here is derived from an EMBL/GenBank/DDBJ whole genome shotgun (WGS) entry which is preliminary data.</text>
</comment>
<gene>
    <name evidence="2" type="ORF">R1523_33055</name>
</gene>
<dbReference type="GeneID" id="75217332"/>
<keyword evidence="3" id="KW-1185">Reference proteome</keyword>
<dbReference type="RefSeq" id="WP_244915125.1">
    <property type="nucleotide sequence ID" value="NZ_JAWJWG010000031.1"/>
</dbReference>
<organism evidence="2 3">
    <name type="scientific">Rhizobium brockwellii</name>
    <dbReference type="NCBI Taxonomy" id="3019932"/>
    <lineage>
        <taxon>Bacteria</taxon>
        <taxon>Pseudomonadati</taxon>
        <taxon>Pseudomonadota</taxon>
        <taxon>Alphaproteobacteria</taxon>
        <taxon>Hyphomicrobiales</taxon>
        <taxon>Rhizobiaceae</taxon>
        <taxon>Rhizobium/Agrobacterium group</taxon>
        <taxon>Rhizobium</taxon>
    </lineage>
</organism>
<reference evidence="3" key="1">
    <citation type="journal article" date="2023" name="Int. J. Mol. Sci.">
        <title>Genomic and Metabolic Characterization of Plant Growth-Promoting Rhizobacteria Isolated from Nodules of Clovers Grown in Non-Farmed Soil.</title>
        <authorList>
            <person name="Wojcik M."/>
            <person name="Koper P."/>
            <person name="Zebracki K."/>
            <person name="Marczak M."/>
            <person name="Mazur A."/>
        </authorList>
    </citation>
    <scope>NUCLEOTIDE SEQUENCE [LARGE SCALE GENOMIC DNA]</scope>
    <source>
        <strain evidence="3">KB12</strain>
    </source>
</reference>
<sequence>MQSYSPEFATAESAAGQDIPAPGSSRFHGIVHLHGRLSDPQLGLSQTELVLTSAQYGEAYLRAGWTRL</sequence>
<feature type="region of interest" description="Disordered" evidence="1">
    <location>
        <begin position="1"/>
        <end position="23"/>
    </location>
</feature>
<evidence type="ECO:0000256" key="1">
    <source>
        <dbReference type="SAM" id="MobiDB-lite"/>
    </source>
</evidence>